<accession>A0A2U2IZE1</accession>
<evidence type="ECO:0000313" key="1">
    <source>
        <dbReference type="EMBL" id="PWG01437.1"/>
    </source>
</evidence>
<keyword evidence="2" id="KW-1185">Reference proteome</keyword>
<evidence type="ECO:0000313" key="2">
    <source>
        <dbReference type="Proteomes" id="UP000245916"/>
    </source>
</evidence>
<comment type="caution">
    <text evidence="1">The sequence shown here is derived from an EMBL/GenBank/DDBJ whole genome shotgun (WGS) entry which is preliminary data.</text>
</comment>
<organism evidence="1 2">
    <name type="scientific">Allosphingosinicella humi</name>
    <dbReference type="NCBI Taxonomy" id="2068657"/>
    <lineage>
        <taxon>Bacteria</taxon>
        <taxon>Pseudomonadati</taxon>
        <taxon>Pseudomonadota</taxon>
        <taxon>Alphaproteobacteria</taxon>
        <taxon>Sphingomonadales</taxon>
        <taxon>Sphingomonadaceae</taxon>
        <taxon>Allosphingosinicella</taxon>
    </lineage>
</organism>
<reference evidence="1 2" key="1">
    <citation type="submission" date="2018-05" db="EMBL/GenBank/DDBJ databases">
        <title>Genome of Sphingosinicella humi QZX222.</title>
        <authorList>
            <person name="Qiao Z."/>
            <person name="Wang G."/>
        </authorList>
    </citation>
    <scope>NUCLEOTIDE SEQUENCE [LARGE SCALE GENOMIC DNA]</scope>
    <source>
        <strain evidence="1 2">QZX222</strain>
    </source>
</reference>
<proteinExistence type="predicted"/>
<dbReference type="AlphaFoldDB" id="A0A2U2IZE1"/>
<gene>
    <name evidence="1" type="ORF">DF286_00030</name>
</gene>
<dbReference type="Proteomes" id="UP000245916">
    <property type="component" value="Unassembled WGS sequence"/>
</dbReference>
<sequence>MEPMPMPGSYKPILYAQETEQGSWQWVMYFNRFRQSQPTSGDYQRLLTEIATATELSPQPLLLFSFAEGHTCGELSDVRKGIVRAAKCSKDGVPCIEGTLAELLASG</sequence>
<dbReference type="EMBL" id="QFFF01000001">
    <property type="protein sequence ID" value="PWG01437.1"/>
    <property type="molecule type" value="Genomic_DNA"/>
</dbReference>
<name>A0A2U2IZE1_9SPHN</name>
<protein>
    <submittedName>
        <fullName evidence="1">Uncharacterized protein</fullName>
    </submittedName>
</protein>